<accession>A0AAF1A065</accession>
<name>A0AAF1A065_SOLVR</name>
<organism evidence="1 2">
    <name type="scientific">Solanum verrucosum</name>
    <dbReference type="NCBI Taxonomy" id="315347"/>
    <lineage>
        <taxon>Eukaryota</taxon>
        <taxon>Viridiplantae</taxon>
        <taxon>Streptophyta</taxon>
        <taxon>Embryophyta</taxon>
        <taxon>Tracheophyta</taxon>
        <taxon>Spermatophyta</taxon>
        <taxon>Magnoliopsida</taxon>
        <taxon>eudicotyledons</taxon>
        <taxon>Gunneridae</taxon>
        <taxon>Pentapetalae</taxon>
        <taxon>asterids</taxon>
        <taxon>lamiids</taxon>
        <taxon>Solanales</taxon>
        <taxon>Solanaceae</taxon>
        <taxon>Solanoideae</taxon>
        <taxon>Solaneae</taxon>
        <taxon>Solanum</taxon>
    </lineage>
</organism>
<dbReference type="EMBL" id="CP133623">
    <property type="protein sequence ID" value="WMV58096.1"/>
    <property type="molecule type" value="Genomic_DNA"/>
</dbReference>
<keyword evidence="2" id="KW-1185">Reference proteome</keyword>
<sequence length="148" mass="16650">MLEVSSSKPLASESKGFAFWVELVVPGLPSAGCWPITNFHVQKMQVAKIKMLRWMCRHTRSSRIRNEDFHESGNDLCGGQDEGRETEMVWVCEKEMCKCPNKQVQVVGYCGCEGTFLALLPSSKSLQPFERANKMSRIASLECTTIIT</sequence>
<evidence type="ECO:0000313" key="1">
    <source>
        <dbReference type="EMBL" id="WMV58096.1"/>
    </source>
</evidence>
<dbReference type="AlphaFoldDB" id="A0AAF1A065"/>
<protein>
    <submittedName>
        <fullName evidence="1">Uncharacterized protein</fullName>
    </submittedName>
</protein>
<reference evidence="1" key="1">
    <citation type="submission" date="2023-08" db="EMBL/GenBank/DDBJ databases">
        <title>A de novo genome assembly of Solanum verrucosum Schlechtendal, a Mexican diploid species geographically isolated from the other diploid A-genome species in potato relatives.</title>
        <authorList>
            <person name="Hosaka K."/>
        </authorList>
    </citation>
    <scope>NUCLEOTIDE SEQUENCE</scope>
    <source>
        <tissue evidence="1">Young leaves</tissue>
    </source>
</reference>
<proteinExistence type="predicted"/>
<evidence type="ECO:0000313" key="2">
    <source>
        <dbReference type="Proteomes" id="UP001234989"/>
    </source>
</evidence>
<gene>
    <name evidence="1" type="ORF">MTR67_051481</name>
</gene>
<dbReference type="Proteomes" id="UP001234989">
    <property type="component" value="Chromosome 12"/>
</dbReference>